<protein>
    <submittedName>
        <fullName evidence="11">ATP-binding cassette superfamily</fullName>
    </submittedName>
</protein>
<keyword evidence="4" id="KW-0547">Nucleotide-binding</keyword>
<accession>C1E4D4</accession>
<dbReference type="PROSITE" id="PS50893">
    <property type="entry name" value="ABC_TRANSPORTER_2"/>
    <property type="match status" value="1"/>
</dbReference>
<dbReference type="InterPro" id="IPR013525">
    <property type="entry name" value="ABC2_TM"/>
</dbReference>
<keyword evidence="3 9" id="KW-0812">Transmembrane</keyword>
<dbReference type="Pfam" id="PF01061">
    <property type="entry name" value="ABC2_membrane"/>
    <property type="match status" value="1"/>
</dbReference>
<evidence type="ECO:0000259" key="10">
    <source>
        <dbReference type="PROSITE" id="PS50893"/>
    </source>
</evidence>
<evidence type="ECO:0000256" key="9">
    <source>
        <dbReference type="SAM" id="Phobius"/>
    </source>
</evidence>
<feature type="region of interest" description="Disordered" evidence="8">
    <location>
        <begin position="22"/>
        <end position="47"/>
    </location>
</feature>
<dbReference type="InterPro" id="IPR027417">
    <property type="entry name" value="P-loop_NTPase"/>
</dbReference>
<evidence type="ECO:0000313" key="12">
    <source>
        <dbReference type="Proteomes" id="UP000002009"/>
    </source>
</evidence>
<feature type="transmembrane region" description="Helical" evidence="9">
    <location>
        <begin position="419"/>
        <end position="440"/>
    </location>
</feature>
<dbReference type="InParanoid" id="C1E4D4"/>
<feature type="transmembrane region" description="Helical" evidence="9">
    <location>
        <begin position="563"/>
        <end position="581"/>
    </location>
</feature>
<evidence type="ECO:0000313" key="11">
    <source>
        <dbReference type="EMBL" id="ACO62703.1"/>
    </source>
</evidence>
<evidence type="ECO:0000256" key="2">
    <source>
        <dbReference type="ARBA" id="ARBA00022448"/>
    </source>
</evidence>
<comment type="subcellular location">
    <subcellularLocation>
        <location evidence="1">Membrane</location>
        <topology evidence="1">Multi-pass membrane protein</topology>
    </subcellularLocation>
</comment>
<keyword evidence="5 11" id="KW-0067">ATP-binding</keyword>
<dbReference type="GO" id="GO:0016887">
    <property type="term" value="F:ATP hydrolysis activity"/>
    <property type="evidence" value="ECO:0007669"/>
    <property type="project" value="InterPro"/>
</dbReference>
<dbReference type="GO" id="GO:0140359">
    <property type="term" value="F:ABC-type transporter activity"/>
    <property type="evidence" value="ECO:0007669"/>
    <property type="project" value="InterPro"/>
</dbReference>
<dbReference type="PANTHER" id="PTHR48041">
    <property type="entry name" value="ABC TRANSPORTER G FAMILY MEMBER 28"/>
    <property type="match status" value="1"/>
</dbReference>
<dbReference type="InterPro" id="IPR003439">
    <property type="entry name" value="ABC_transporter-like_ATP-bd"/>
</dbReference>
<keyword evidence="7 9" id="KW-0472">Membrane</keyword>
<sequence length="705" mass="77486">MIEHAPTGADIRVDVDRALPPVRGLPRVPSHGALPHEKVSPGESPTRVGDGIQITLDGLGCLIPARRGRDDRYTERAAKLPTVDEVPGKAGGGGKKFKTLLSNVTGTIYSGDMCAVMGPSGAGKTTLLDIISRRKTEGKILGKNYFDGAEPSKSMVKKYTAYIQQQDCFFGGATVSETILFAAMAKLPPGDPAEKHAKVAEVIAQLNLQRCANTYMGNRLIRGVSGGEMKRTAVACALLCSPRCMFLDEPTSGLDSAMAQEVICNLRALQVKQGCTFVVTIHQPAPVVFDAFNRLVLLNIGRLAYWGPGRSAPLEFFAAQGFPYRQGYNVAEYLIDTLSHHDEETGGGHDFEGYYARSKLCEENAATVRETVEACDSGLAVDSGIHADGKGKSKYANNLSRELWVLLRYKGLPRAKHPLFISLRVFLYILLAALLSSFFYSQDRQLTGIFNTVGILFIAVILPCFMAQVFVEEMKFDREVYTREFNDAYYRAGTYVAARILTEIPYLFLSGGAFAAVLYWCIGLNDDLERFGFFVLATFVNFAIAMLVGFTIASGIAGEVGPAVVLPIYTTLNMLVGGFFIRKATIHAMWIWLYWISFLQWTWSAIMLNEFGGEEYTDHCEDGGGGLKSFLATMPLSPRQTRAVELYEYSRRAGECEAVLGDSVLGSFELGGRDKWECLGYAACSIPVLIALFYVGVRYVRHEKR</sequence>
<evidence type="ECO:0000256" key="7">
    <source>
        <dbReference type="ARBA" id="ARBA00023136"/>
    </source>
</evidence>
<dbReference type="GO" id="GO:0005524">
    <property type="term" value="F:ATP binding"/>
    <property type="evidence" value="ECO:0007669"/>
    <property type="project" value="UniProtKB-KW"/>
</dbReference>
<keyword evidence="2" id="KW-0813">Transport</keyword>
<feature type="transmembrane region" description="Helical" evidence="9">
    <location>
        <begin position="452"/>
        <end position="471"/>
    </location>
</feature>
<organism evidence="11 12">
    <name type="scientific">Micromonas commoda (strain RCC299 / NOUM17 / CCMP2709)</name>
    <name type="common">Picoplanktonic green alga</name>
    <dbReference type="NCBI Taxonomy" id="296587"/>
    <lineage>
        <taxon>Eukaryota</taxon>
        <taxon>Viridiplantae</taxon>
        <taxon>Chlorophyta</taxon>
        <taxon>Mamiellophyceae</taxon>
        <taxon>Mamiellales</taxon>
        <taxon>Mamiellaceae</taxon>
        <taxon>Micromonas</taxon>
    </lineage>
</organism>
<proteinExistence type="predicted"/>
<reference evidence="11 12" key="1">
    <citation type="journal article" date="2009" name="Science">
        <title>Green evolution and dynamic adaptations revealed by genomes of the marine picoeukaryotes Micromonas.</title>
        <authorList>
            <person name="Worden A.Z."/>
            <person name="Lee J.H."/>
            <person name="Mock T."/>
            <person name="Rouze P."/>
            <person name="Simmons M.P."/>
            <person name="Aerts A.L."/>
            <person name="Allen A.E."/>
            <person name="Cuvelier M.L."/>
            <person name="Derelle E."/>
            <person name="Everett M.V."/>
            <person name="Foulon E."/>
            <person name="Grimwood J."/>
            <person name="Gundlach H."/>
            <person name="Henrissat B."/>
            <person name="Napoli C."/>
            <person name="McDonald S.M."/>
            <person name="Parker M.S."/>
            <person name="Rombauts S."/>
            <person name="Salamov A."/>
            <person name="Von Dassow P."/>
            <person name="Badger J.H."/>
            <person name="Coutinho P.M."/>
            <person name="Demir E."/>
            <person name="Dubchak I."/>
            <person name="Gentemann C."/>
            <person name="Eikrem W."/>
            <person name="Gready J.E."/>
            <person name="John U."/>
            <person name="Lanier W."/>
            <person name="Lindquist E.A."/>
            <person name="Lucas S."/>
            <person name="Mayer K.F."/>
            <person name="Moreau H."/>
            <person name="Not F."/>
            <person name="Otillar R."/>
            <person name="Panaud O."/>
            <person name="Pangilinan J."/>
            <person name="Paulsen I."/>
            <person name="Piegu B."/>
            <person name="Poliakov A."/>
            <person name="Robbens S."/>
            <person name="Schmutz J."/>
            <person name="Toulza E."/>
            <person name="Wyss T."/>
            <person name="Zelensky A."/>
            <person name="Zhou K."/>
            <person name="Armbrust E.V."/>
            <person name="Bhattacharya D."/>
            <person name="Goodenough U.W."/>
            <person name="Van de Peer Y."/>
            <person name="Grigoriev I.V."/>
        </authorList>
    </citation>
    <scope>NUCLEOTIDE SEQUENCE [LARGE SCALE GENOMIC DNA]</scope>
    <source>
        <strain evidence="12">RCC299 / NOUM17</strain>
    </source>
</reference>
<dbReference type="AlphaFoldDB" id="C1E4D4"/>
<dbReference type="OrthoDB" id="66620at2759"/>
<keyword evidence="6 9" id="KW-1133">Transmembrane helix</keyword>
<dbReference type="OMA" id="RDANQTE"/>
<name>C1E4D4_MICCC</name>
<feature type="transmembrane region" description="Helical" evidence="9">
    <location>
        <begin position="679"/>
        <end position="700"/>
    </location>
</feature>
<feature type="transmembrane region" description="Helical" evidence="9">
    <location>
        <begin position="588"/>
        <end position="608"/>
    </location>
</feature>
<dbReference type="InterPro" id="IPR050352">
    <property type="entry name" value="ABCG_transporters"/>
</dbReference>
<dbReference type="RefSeq" id="XP_002501445.1">
    <property type="nucleotide sequence ID" value="XM_002501399.1"/>
</dbReference>
<dbReference type="Gene3D" id="3.40.50.300">
    <property type="entry name" value="P-loop containing nucleotide triphosphate hydrolases"/>
    <property type="match status" value="1"/>
</dbReference>
<evidence type="ECO:0000256" key="1">
    <source>
        <dbReference type="ARBA" id="ARBA00004141"/>
    </source>
</evidence>
<dbReference type="KEGG" id="mis:MICPUN_57996"/>
<evidence type="ECO:0000256" key="3">
    <source>
        <dbReference type="ARBA" id="ARBA00022692"/>
    </source>
</evidence>
<dbReference type="Pfam" id="PF00005">
    <property type="entry name" value="ABC_tran"/>
    <property type="match status" value="1"/>
</dbReference>
<dbReference type="eggNOG" id="KOG0061">
    <property type="taxonomic scope" value="Eukaryota"/>
</dbReference>
<gene>
    <name evidence="11" type="ORF">MICPUN_57996</name>
</gene>
<dbReference type="Proteomes" id="UP000002009">
    <property type="component" value="Chromosome 4"/>
</dbReference>
<dbReference type="PANTHER" id="PTHR48041:SF139">
    <property type="entry name" value="PROTEIN SCARLET"/>
    <property type="match status" value="1"/>
</dbReference>
<dbReference type="SUPFAM" id="SSF52540">
    <property type="entry name" value="P-loop containing nucleoside triphosphate hydrolases"/>
    <property type="match status" value="1"/>
</dbReference>
<dbReference type="InterPro" id="IPR003593">
    <property type="entry name" value="AAA+_ATPase"/>
</dbReference>
<evidence type="ECO:0000256" key="4">
    <source>
        <dbReference type="ARBA" id="ARBA00022741"/>
    </source>
</evidence>
<evidence type="ECO:0000256" key="6">
    <source>
        <dbReference type="ARBA" id="ARBA00022989"/>
    </source>
</evidence>
<dbReference type="EMBL" id="CP001325">
    <property type="protein sequence ID" value="ACO62703.1"/>
    <property type="molecule type" value="Genomic_DNA"/>
</dbReference>
<feature type="transmembrane region" description="Helical" evidence="9">
    <location>
        <begin position="504"/>
        <end position="522"/>
    </location>
</feature>
<dbReference type="GeneID" id="8243124"/>
<dbReference type="SMART" id="SM00382">
    <property type="entry name" value="AAA"/>
    <property type="match status" value="1"/>
</dbReference>
<feature type="transmembrane region" description="Helical" evidence="9">
    <location>
        <begin position="534"/>
        <end position="557"/>
    </location>
</feature>
<evidence type="ECO:0000256" key="8">
    <source>
        <dbReference type="SAM" id="MobiDB-lite"/>
    </source>
</evidence>
<keyword evidence="12" id="KW-1185">Reference proteome</keyword>
<evidence type="ECO:0000256" key="5">
    <source>
        <dbReference type="ARBA" id="ARBA00022840"/>
    </source>
</evidence>
<dbReference type="GO" id="GO:0016020">
    <property type="term" value="C:membrane"/>
    <property type="evidence" value="ECO:0007669"/>
    <property type="project" value="UniProtKB-SubCell"/>
</dbReference>
<feature type="domain" description="ABC transporter" evidence="10">
    <location>
        <begin position="78"/>
        <end position="325"/>
    </location>
</feature>